<accession>A0A8S4E962</accession>
<gene>
    <name evidence="1" type="ORF">PLXY2_LOCUS4603</name>
</gene>
<organism evidence="1 2">
    <name type="scientific">Plutella xylostella</name>
    <name type="common">Diamondback moth</name>
    <name type="synonym">Plutella maculipennis</name>
    <dbReference type="NCBI Taxonomy" id="51655"/>
    <lineage>
        <taxon>Eukaryota</taxon>
        <taxon>Metazoa</taxon>
        <taxon>Ecdysozoa</taxon>
        <taxon>Arthropoda</taxon>
        <taxon>Hexapoda</taxon>
        <taxon>Insecta</taxon>
        <taxon>Pterygota</taxon>
        <taxon>Neoptera</taxon>
        <taxon>Endopterygota</taxon>
        <taxon>Lepidoptera</taxon>
        <taxon>Glossata</taxon>
        <taxon>Ditrysia</taxon>
        <taxon>Yponomeutoidea</taxon>
        <taxon>Plutellidae</taxon>
        <taxon>Plutella</taxon>
    </lineage>
</organism>
<keyword evidence="2" id="KW-1185">Reference proteome</keyword>
<evidence type="ECO:0000313" key="1">
    <source>
        <dbReference type="EMBL" id="CAG9111642.1"/>
    </source>
</evidence>
<dbReference type="EMBL" id="CAJHNJ030000013">
    <property type="protein sequence ID" value="CAG9111642.1"/>
    <property type="molecule type" value="Genomic_DNA"/>
</dbReference>
<protein>
    <submittedName>
        <fullName evidence="1">(diamondback moth) hypothetical protein</fullName>
    </submittedName>
</protein>
<reference evidence="1" key="1">
    <citation type="submission" date="2020-11" db="EMBL/GenBank/DDBJ databases">
        <authorList>
            <person name="Whiteford S."/>
        </authorList>
    </citation>
    <scope>NUCLEOTIDE SEQUENCE</scope>
</reference>
<comment type="caution">
    <text evidence="1">The sequence shown here is derived from an EMBL/GenBank/DDBJ whole genome shotgun (WGS) entry which is preliminary data.</text>
</comment>
<name>A0A8S4E962_PLUXY</name>
<dbReference type="Proteomes" id="UP000653454">
    <property type="component" value="Unassembled WGS sequence"/>
</dbReference>
<evidence type="ECO:0000313" key="2">
    <source>
        <dbReference type="Proteomes" id="UP000653454"/>
    </source>
</evidence>
<proteinExistence type="predicted"/>
<dbReference type="AlphaFoldDB" id="A0A8S4E962"/>
<sequence>MEWSVCEARERGAGLALVFASGAELERFIAAVEQAFCALTEWSERGAGLALVFASGAELERLIAAVEKAFYALTSEPFPLSVVDGSKSACSAAHAKYEAAWSHMLPNQ</sequence>